<dbReference type="Gene3D" id="3.30.300.130">
    <property type="entry name" value="Fe-S cluster assembly (FSCA)"/>
    <property type="match status" value="1"/>
</dbReference>
<dbReference type="GO" id="GO:0016226">
    <property type="term" value="P:iron-sulfur cluster assembly"/>
    <property type="evidence" value="ECO:0007669"/>
    <property type="project" value="InterPro"/>
</dbReference>
<dbReference type="SUPFAM" id="SSF52540">
    <property type="entry name" value="P-loop containing nucleoside triphosphate hydrolases"/>
    <property type="match status" value="1"/>
</dbReference>
<dbReference type="Pfam" id="PF01883">
    <property type="entry name" value="FeS_assembly_P"/>
    <property type="match status" value="1"/>
</dbReference>
<evidence type="ECO:0000256" key="2">
    <source>
        <dbReference type="ARBA" id="ARBA00022840"/>
    </source>
</evidence>
<dbReference type="InterPro" id="IPR027417">
    <property type="entry name" value="P-loop_NTPase"/>
</dbReference>
<feature type="non-terminal residue" evidence="4">
    <location>
        <position position="122"/>
    </location>
</feature>
<accession>X1KG56</accession>
<evidence type="ECO:0000256" key="1">
    <source>
        <dbReference type="ARBA" id="ARBA00022741"/>
    </source>
</evidence>
<dbReference type="GO" id="GO:0051539">
    <property type="term" value="F:4 iron, 4 sulfur cluster binding"/>
    <property type="evidence" value="ECO:0007669"/>
    <property type="project" value="TreeGrafter"/>
</dbReference>
<evidence type="ECO:0000313" key="4">
    <source>
        <dbReference type="EMBL" id="GAH89144.1"/>
    </source>
</evidence>
<dbReference type="InterPro" id="IPR034904">
    <property type="entry name" value="FSCA_dom_sf"/>
</dbReference>
<reference evidence="4" key="1">
    <citation type="journal article" date="2014" name="Front. Microbiol.">
        <title>High frequency of phylogenetically diverse reductive dehalogenase-homologous genes in deep subseafloor sedimentary metagenomes.</title>
        <authorList>
            <person name="Kawai M."/>
            <person name="Futagami T."/>
            <person name="Toyoda A."/>
            <person name="Takaki Y."/>
            <person name="Nishi S."/>
            <person name="Hori S."/>
            <person name="Arai W."/>
            <person name="Tsubouchi T."/>
            <person name="Morono Y."/>
            <person name="Uchiyama I."/>
            <person name="Ito T."/>
            <person name="Fujiyama A."/>
            <person name="Inagaki F."/>
            <person name="Takami H."/>
        </authorList>
    </citation>
    <scope>NUCLEOTIDE SEQUENCE</scope>
    <source>
        <strain evidence="4">Expedition CK06-06</strain>
    </source>
</reference>
<gene>
    <name evidence="4" type="ORF">S03H2_60441</name>
</gene>
<dbReference type="GO" id="GO:0005524">
    <property type="term" value="F:ATP binding"/>
    <property type="evidence" value="ECO:0007669"/>
    <property type="project" value="UniProtKB-KW"/>
</dbReference>
<dbReference type="InterPro" id="IPR002744">
    <property type="entry name" value="MIP18-like"/>
</dbReference>
<organism evidence="4">
    <name type="scientific">marine sediment metagenome</name>
    <dbReference type="NCBI Taxonomy" id="412755"/>
    <lineage>
        <taxon>unclassified sequences</taxon>
        <taxon>metagenomes</taxon>
        <taxon>ecological metagenomes</taxon>
    </lineage>
</organism>
<dbReference type="Pfam" id="PF10609">
    <property type="entry name" value="ParA"/>
    <property type="match status" value="1"/>
</dbReference>
<sequence length="122" mass="12901">MATEDLVIEALNKVLVPGAMRSLVQMNLLRNVEVKDGEAKITLASTAIPAQSQDWLRAKVTTAVRELPEVKGVVVDLVEAKPKELNQIQNIIAVMSGKGGVGKSLVAGLLAVAFARDGKEVG</sequence>
<dbReference type="EMBL" id="BARU01038947">
    <property type="protein sequence ID" value="GAH89144.1"/>
    <property type="molecule type" value="Genomic_DNA"/>
</dbReference>
<dbReference type="Gene3D" id="3.40.50.300">
    <property type="entry name" value="P-loop containing nucleotide triphosphate hydrolases"/>
    <property type="match status" value="1"/>
</dbReference>
<dbReference type="PANTHER" id="PTHR42961">
    <property type="entry name" value="IRON-SULFUR PROTEIN NUBPL"/>
    <property type="match status" value="1"/>
</dbReference>
<dbReference type="InterPro" id="IPR044304">
    <property type="entry name" value="NUBPL-like"/>
</dbReference>
<protein>
    <recommendedName>
        <fullName evidence="3">MIP18 family-like domain-containing protein</fullName>
    </recommendedName>
</protein>
<evidence type="ECO:0000259" key="3">
    <source>
        <dbReference type="Pfam" id="PF01883"/>
    </source>
</evidence>
<keyword evidence="1" id="KW-0547">Nucleotide-binding</keyword>
<dbReference type="InterPro" id="IPR033756">
    <property type="entry name" value="YlxH/NBP35"/>
</dbReference>
<dbReference type="AlphaFoldDB" id="X1KG56"/>
<name>X1KG56_9ZZZZ</name>
<dbReference type="SUPFAM" id="SSF117916">
    <property type="entry name" value="Fe-S cluster assembly (FSCA) domain-like"/>
    <property type="match status" value="1"/>
</dbReference>
<keyword evidence="2" id="KW-0067">ATP-binding</keyword>
<proteinExistence type="predicted"/>
<comment type="caution">
    <text evidence="4">The sequence shown here is derived from an EMBL/GenBank/DDBJ whole genome shotgun (WGS) entry which is preliminary data.</text>
</comment>
<dbReference type="PANTHER" id="PTHR42961:SF2">
    <property type="entry name" value="IRON-SULFUR PROTEIN NUBPL"/>
    <property type="match status" value="1"/>
</dbReference>
<feature type="domain" description="MIP18 family-like" evidence="3">
    <location>
        <begin position="6"/>
        <end position="73"/>
    </location>
</feature>